<dbReference type="EMBL" id="JBFDAA010000008">
    <property type="protein sequence ID" value="KAL1129524.1"/>
    <property type="molecule type" value="Genomic_DNA"/>
</dbReference>
<accession>A0ABD0Z275</accession>
<evidence type="ECO:0000313" key="2">
    <source>
        <dbReference type="EMBL" id="KAL1129524.1"/>
    </source>
</evidence>
<evidence type="ECO:0000313" key="3">
    <source>
        <dbReference type="Proteomes" id="UP001558652"/>
    </source>
</evidence>
<protein>
    <submittedName>
        <fullName evidence="2">Uncharacterized protein</fullName>
    </submittedName>
</protein>
<name>A0ABD0Z275_9HEMI</name>
<reference evidence="2 3" key="1">
    <citation type="submission" date="2024-07" db="EMBL/GenBank/DDBJ databases">
        <title>Chromosome-level genome assembly of the water stick insect Ranatra chinensis (Heteroptera: Nepidae).</title>
        <authorList>
            <person name="Liu X."/>
        </authorList>
    </citation>
    <scope>NUCLEOTIDE SEQUENCE [LARGE SCALE GENOMIC DNA]</scope>
    <source>
        <strain evidence="2">Cailab_2021Rc</strain>
        <tissue evidence="2">Muscle</tissue>
    </source>
</reference>
<gene>
    <name evidence="2" type="ORF">AAG570_012469</name>
</gene>
<evidence type="ECO:0000256" key="1">
    <source>
        <dbReference type="SAM" id="MobiDB-lite"/>
    </source>
</evidence>
<dbReference type="Proteomes" id="UP001558652">
    <property type="component" value="Unassembled WGS sequence"/>
</dbReference>
<organism evidence="2 3">
    <name type="scientific">Ranatra chinensis</name>
    <dbReference type="NCBI Taxonomy" id="642074"/>
    <lineage>
        <taxon>Eukaryota</taxon>
        <taxon>Metazoa</taxon>
        <taxon>Ecdysozoa</taxon>
        <taxon>Arthropoda</taxon>
        <taxon>Hexapoda</taxon>
        <taxon>Insecta</taxon>
        <taxon>Pterygota</taxon>
        <taxon>Neoptera</taxon>
        <taxon>Paraneoptera</taxon>
        <taxon>Hemiptera</taxon>
        <taxon>Heteroptera</taxon>
        <taxon>Panheteroptera</taxon>
        <taxon>Nepomorpha</taxon>
        <taxon>Nepidae</taxon>
        <taxon>Ranatrinae</taxon>
        <taxon>Ranatra</taxon>
    </lineage>
</organism>
<comment type="caution">
    <text evidence="2">The sequence shown here is derived from an EMBL/GenBank/DDBJ whole genome shotgun (WGS) entry which is preliminary data.</text>
</comment>
<sequence>MVFVPRLHHPLSLVRSAEDADVIGECCGTFLHGTSDNPGSNKPPTLYTLPLKLRTADQCNTRRRFWDRLQIRTHLLNRLNPGGSHFSPSRDPKSERLKLPGSHATLSWTSNVGEGESVTFTILDR</sequence>
<proteinExistence type="predicted"/>
<feature type="compositionally biased region" description="Basic and acidic residues" evidence="1">
    <location>
        <begin position="88"/>
        <end position="98"/>
    </location>
</feature>
<dbReference type="AlphaFoldDB" id="A0ABD0Z275"/>
<keyword evidence="3" id="KW-1185">Reference proteome</keyword>
<feature type="region of interest" description="Disordered" evidence="1">
    <location>
        <begin position="79"/>
        <end position="102"/>
    </location>
</feature>